<sequence length="116" mass="11062">MQIAGVLCLVAGVLAAVAALRNQRVVSGHEAPIRQALAPTQYAGAGLLVVGGIAALIRPESTLLVLIGCVVGALATIAAGSWRAARIAVTEPQSAGGGGCGGSGGGCGGCGQICGN</sequence>
<protein>
    <submittedName>
        <fullName evidence="2">Uncharacterized protein</fullName>
    </submittedName>
</protein>
<feature type="transmembrane region" description="Helical" evidence="1">
    <location>
        <begin position="63"/>
        <end position="82"/>
    </location>
</feature>
<dbReference type="RefSeq" id="WP_090586401.1">
    <property type="nucleotide sequence ID" value="NZ_CP104302.1"/>
</dbReference>
<proteinExistence type="predicted"/>
<dbReference type="STRING" id="85968.GCA_900073015_00805"/>
<evidence type="ECO:0000256" key="1">
    <source>
        <dbReference type="SAM" id="Phobius"/>
    </source>
</evidence>
<evidence type="ECO:0000313" key="2">
    <source>
        <dbReference type="EMBL" id="PIB73338.1"/>
    </source>
</evidence>
<evidence type="ECO:0000313" key="3">
    <source>
        <dbReference type="Proteomes" id="UP000230551"/>
    </source>
</evidence>
<keyword evidence="1" id="KW-0472">Membrane</keyword>
<comment type="caution">
    <text evidence="2">The sequence shown here is derived from an EMBL/GenBank/DDBJ whole genome shotgun (WGS) entry which is preliminary data.</text>
</comment>
<organism evidence="2 3">
    <name type="scientific">Mycolicibacterium brumae</name>
    <dbReference type="NCBI Taxonomy" id="85968"/>
    <lineage>
        <taxon>Bacteria</taxon>
        <taxon>Bacillati</taxon>
        <taxon>Actinomycetota</taxon>
        <taxon>Actinomycetes</taxon>
        <taxon>Mycobacteriales</taxon>
        <taxon>Mycobacteriaceae</taxon>
        <taxon>Mycolicibacterium</taxon>
    </lineage>
</organism>
<accession>A0A2G5P4N3</accession>
<feature type="transmembrane region" description="Helical" evidence="1">
    <location>
        <begin position="35"/>
        <end position="56"/>
    </location>
</feature>
<keyword evidence="1" id="KW-1133">Transmembrane helix</keyword>
<gene>
    <name evidence="2" type="ORF">CQY22_017160</name>
</gene>
<dbReference type="EMBL" id="PDCN02000033">
    <property type="protein sequence ID" value="PIB73338.1"/>
    <property type="molecule type" value="Genomic_DNA"/>
</dbReference>
<dbReference type="Proteomes" id="UP000230551">
    <property type="component" value="Unassembled WGS sequence"/>
</dbReference>
<dbReference type="AlphaFoldDB" id="A0A2G5P4N3"/>
<keyword evidence="3" id="KW-1185">Reference proteome</keyword>
<keyword evidence="1" id="KW-0812">Transmembrane</keyword>
<name>A0A2G5P4N3_9MYCO</name>
<reference evidence="2 3" key="1">
    <citation type="journal article" date="2017" name="Infect. Genet. Evol.">
        <title>The new phylogeny of the genus Mycobacterium: The old and the news.</title>
        <authorList>
            <person name="Tortoli E."/>
            <person name="Fedrizzi T."/>
            <person name="Meehan C.J."/>
            <person name="Trovato A."/>
            <person name="Grottola A."/>
            <person name="Giacobazzi E."/>
            <person name="Serpini G.F."/>
            <person name="Tagliazucchi S."/>
            <person name="Fabio A."/>
            <person name="Bettua C."/>
            <person name="Bertorelli R."/>
            <person name="Frascaro F."/>
            <person name="De Sanctis V."/>
            <person name="Pecorari M."/>
            <person name="Jousson O."/>
            <person name="Segata N."/>
            <person name="Cirillo D.M."/>
        </authorList>
    </citation>
    <scope>NUCLEOTIDE SEQUENCE [LARGE SCALE GENOMIC DNA]</scope>
    <source>
        <strain evidence="2 3">CIP1034565</strain>
    </source>
</reference>
<dbReference type="OrthoDB" id="4753342at2"/>